<evidence type="ECO:0000256" key="1">
    <source>
        <dbReference type="ARBA" id="ARBA00000085"/>
    </source>
</evidence>
<feature type="domain" description="DUF7134" evidence="13">
    <location>
        <begin position="2"/>
        <end position="73"/>
    </location>
</feature>
<keyword evidence="9" id="KW-0175">Coiled coil</keyword>
<feature type="region of interest" description="Disordered" evidence="10">
    <location>
        <begin position="199"/>
        <end position="222"/>
    </location>
</feature>
<feature type="region of interest" description="Disordered" evidence="10">
    <location>
        <begin position="249"/>
        <end position="272"/>
    </location>
</feature>
<keyword evidence="11" id="KW-0472">Membrane</keyword>
<evidence type="ECO:0000256" key="3">
    <source>
        <dbReference type="ARBA" id="ARBA00022553"/>
    </source>
</evidence>
<feature type="coiled-coil region" evidence="9">
    <location>
        <begin position="103"/>
        <end position="130"/>
    </location>
</feature>
<comment type="caution">
    <text evidence="14">The sequence shown here is derived from an EMBL/GenBank/DDBJ whole genome shotgun (WGS) entry which is preliminary data.</text>
</comment>
<dbReference type="Gene3D" id="1.20.5.1930">
    <property type="match status" value="1"/>
</dbReference>
<keyword evidence="3" id="KW-0597">Phosphoprotein</keyword>
<feature type="transmembrane region" description="Helical" evidence="11">
    <location>
        <begin position="54"/>
        <end position="71"/>
    </location>
</feature>
<dbReference type="PANTHER" id="PTHR24421:SF10">
    <property type="entry name" value="NITRATE_NITRITE SENSOR PROTEIN NARQ"/>
    <property type="match status" value="1"/>
</dbReference>
<dbReference type="GO" id="GO:0046983">
    <property type="term" value="F:protein dimerization activity"/>
    <property type="evidence" value="ECO:0007669"/>
    <property type="project" value="InterPro"/>
</dbReference>
<dbReference type="GO" id="GO:0016020">
    <property type="term" value="C:membrane"/>
    <property type="evidence" value="ECO:0007669"/>
    <property type="project" value="InterPro"/>
</dbReference>
<feature type="domain" description="Signal transduction histidine kinase subgroup 3 dimerisation and phosphoacceptor" evidence="12">
    <location>
        <begin position="128"/>
        <end position="200"/>
    </location>
</feature>
<keyword evidence="5" id="KW-0547">Nucleotide-binding</keyword>
<evidence type="ECO:0000256" key="7">
    <source>
        <dbReference type="ARBA" id="ARBA00022840"/>
    </source>
</evidence>
<dbReference type="InterPro" id="IPR055558">
    <property type="entry name" value="DUF7134"/>
</dbReference>
<name>A0A6G4U9X7_9ACTN</name>
<evidence type="ECO:0000256" key="5">
    <source>
        <dbReference type="ARBA" id="ARBA00022741"/>
    </source>
</evidence>
<protein>
    <recommendedName>
        <fullName evidence="2">histidine kinase</fullName>
        <ecNumber evidence="2">2.7.13.3</ecNumber>
    </recommendedName>
</protein>
<feature type="non-terminal residue" evidence="14">
    <location>
        <position position="272"/>
    </location>
</feature>
<keyword evidence="11" id="KW-1133">Transmembrane helix</keyword>
<dbReference type="GO" id="GO:0005524">
    <property type="term" value="F:ATP binding"/>
    <property type="evidence" value="ECO:0007669"/>
    <property type="project" value="UniProtKB-KW"/>
</dbReference>
<keyword evidence="4" id="KW-0808">Transferase</keyword>
<evidence type="ECO:0000256" key="11">
    <source>
        <dbReference type="SAM" id="Phobius"/>
    </source>
</evidence>
<keyword evidence="8" id="KW-0902">Two-component regulatory system</keyword>
<feature type="transmembrane region" description="Helical" evidence="11">
    <location>
        <begin position="7"/>
        <end position="25"/>
    </location>
</feature>
<keyword evidence="7" id="KW-0067">ATP-binding</keyword>
<dbReference type="AlphaFoldDB" id="A0A6G4U9X7"/>
<gene>
    <name evidence="14" type="ORF">G5C51_34795</name>
</gene>
<evidence type="ECO:0000313" key="15">
    <source>
        <dbReference type="Proteomes" id="UP000481583"/>
    </source>
</evidence>
<dbReference type="Pfam" id="PF07730">
    <property type="entry name" value="HisKA_3"/>
    <property type="match status" value="1"/>
</dbReference>
<evidence type="ECO:0000313" key="14">
    <source>
        <dbReference type="EMBL" id="NGN69045.1"/>
    </source>
</evidence>
<accession>A0A6G4U9X7</accession>
<reference evidence="14 15" key="1">
    <citation type="submission" date="2020-02" db="EMBL/GenBank/DDBJ databases">
        <title>Whole-genome analyses of novel actinobacteria.</title>
        <authorList>
            <person name="Sahin N."/>
        </authorList>
    </citation>
    <scope>NUCLEOTIDE SEQUENCE [LARGE SCALE GENOMIC DNA]</scope>
    <source>
        <strain evidence="14 15">A7024</strain>
    </source>
</reference>
<dbReference type="EC" id="2.7.13.3" evidence="2"/>
<dbReference type="Proteomes" id="UP000481583">
    <property type="component" value="Unassembled WGS sequence"/>
</dbReference>
<dbReference type="Pfam" id="PF23539">
    <property type="entry name" value="DUF7134"/>
    <property type="match status" value="1"/>
</dbReference>
<evidence type="ECO:0000256" key="8">
    <source>
        <dbReference type="ARBA" id="ARBA00023012"/>
    </source>
</evidence>
<organism evidence="14 15">
    <name type="scientific">Streptomyces coryli</name>
    <dbReference type="NCBI Taxonomy" id="1128680"/>
    <lineage>
        <taxon>Bacteria</taxon>
        <taxon>Bacillati</taxon>
        <taxon>Actinomycetota</taxon>
        <taxon>Actinomycetes</taxon>
        <taxon>Kitasatosporales</taxon>
        <taxon>Streptomycetaceae</taxon>
        <taxon>Streptomyces</taxon>
    </lineage>
</organism>
<evidence type="ECO:0000256" key="2">
    <source>
        <dbReference type="ARBA" id="ARBA00012438"/>
    </source>
</evidence>
<keyword evidence="15" id="KW-1185">Reference proteome</keyword>
<evidence type="ECO:0000259" key="13">
    <source>
        <dbReference type="Pfam" id="PF23539"/>
    </source>
</evidence>
<keyword evidence="11" id="KW-0812">Transmembrane</keyword>
<dbReference type="InterPro" id="IPR050482">
    <property type="entry name" value="Sensor_HK_TwoCompSys"/>
</dbReference>
<evidence type="ECO:0000256" key="10">
    <source>
        <dbReference type="SAM" id="MobiDB-lite"/>
    </source>
</evidence>
<comment type="catalytic activity">
    <reaction evidence="1">
        <text>ATP + protein L-histidine = ADP + protein N-phospho-L-histidine.</text>
        <dbReference type="EC" id="2.7.13.3"/>
    </reaction>
</comment>
<dbReference type="EMBL" id="JAAKZV010000253">
    <property type="protein sequence ID" value="NGN69045.1"/>
    <property type="molecule type" value="Genomic_DNA"/>
</dbReference>
<dbReference type="PANTHER" id="PTHR24421">
    <property type="entry name" value="NITRATE/NITRITE SENSOR PROTEIN NARX-RELATED"/>
    <property type="match status" value="1"/>
</dbReference>
<dbReference type="GO" id="GO:0000155">
    <property type="term" value="F:phosphorelay sensor kinase activity"/>
    <property type="evidence" value="ECO:0007669"/>
    <property type="project" value="InterPro"/>
</dbReference>
<evidence type="ECO:0000256" key="6">
    <source>
        <dbReference type="ARBA" id="ARBA00022777"/>
    </source>
</evidence>
<keyword evidence="6 14" id="KW-0418">Kinase</keyword>
<sequence length="272" mass="28819">MVAWRRRFPLGSLVVLIAVIAPYHMMDNTHMAPSLAAMISIYSLAVAGPRRRTLIAVPLVLMVPVAAVLSIDPHELPEMGRTAGWILLPPLLGEAVRVHRNYIRAIVERAERAERTREEVAARRVAEERLRIARDLHDLLAHSITVIGVQTSVAAHVLVADPDRLDRTALASSLDAIADTCRDARQELRTTLKVLRTGELPDAGGGANATAAEPPDRGPLPGLAGLTDLAEAARAAGAEVQLALDGAEPAAAAPDAGVRPPVPPAVGAAAYR</sequence>
<evidence type="ECO:0000259" key="12">
    <source>
        <dbReference type="Pfam" id="PF07730"/>
    </source>
</evidence>
<dbReference type="InterPro" id="IPR011712">
    <property type="entry name" value="Sig_transdc_His_kin_sub3_dim/P"/>
</dbReference>
<evidence type="ECO:0000256" key="9">
    <source>
        <dbReference type="SAM" id="Coils"/>
    </source>
</evidence>
<proteinExistence type="predicted"/>
<evidence type="ECO:0000256" key="4">
    <source>
        <dbReference type="ARBA" id="ARBA00022679"/>
    </source>
</evidence>
<feature type="transmembrane region" description="Helical" evidence="11">
    <location>
        <begin position="31"/>
        <end position="47"/>
    </location>
</feature>